<dbReference type="Pfam" id="PF16656">
    <property type="entry name" value="Pur_ac_phosph_N"/>
    <property type="match status" value="1"/>
</dbReference>
<dbReference type="Proteomes" id="UP000670947">
    <property type="component" value="Unassembled WGS sequence"/>
</dbReference>
<dbReference type="SUPFAM" id="SSF49265">
    <property type="entry name" value="Fibronectin type III"/>
    <property type="match status" value="1"/>
</dbReference>
<proteinExistence type="predicted"/>
<dbReference type="SMART" id="SM00758">
    <property type="entry name" value="PA14"/>
    <property type="match status" value="1"/>
</dbReference>
<dbReference type="SUPFAM" id="SSF56988">
    <property type="entry name" value="Anthrax protective antigen"/>
    <property type="match status" value="1"/>
</dbReference>
<dbReference type="PANTHER" id="PTHR45867:SF3">
    <property type="entry name" value="ACID PHOSPHATASE TYPE 7"/>
    <property type="match status" value="1"/>
</dbReference>
<gene>
    <name evidence="6" type="ORF">I8J29_12770</name>
</gene>
<dbReference type="Pfam" id="PF00754">
    <property type="entry name" value="F5_F8_type_C"/>
    <property type="match status" value="1"/>
</dbReference>
<dbReference type="InterPro" id="IPR036116">
    <property type="entry name" value="FN3_sf"/>
</dbReference>
<feature type="domain" description="Fibronectin type-III" evidence="4">
    <location>
        <begin position="893"/>
        <end position="991"/>
    </location>
</feature>
<dbReference type="InterPro" id="IPR004843">
    <property type="entry name" value="Calcineurin-like_PHP"/>
</dbReference>
<feature type="signal peptide" evidence="2">
    <location>
        <begin position="1"/>
        <end position="23"/>
    </location>
</feature>
<dbReference type="RefSeq" id="WP_208847981.1">
    <property type="nucleotide sequence ID" value="NZ_JAGGDJ010000007.1"/>
</dbReference>
<dbReference type="InterPro" id="IPR008979">
    <property type="entry name" value="Galactose-bd-like_sf"/>
</dbReference>
<dbReference type="InterPro" id="IPR015914">
    <property type="entry name" value="PAPs_N"/>
</dbReference>
<accession>A0ABS3WAD2</accession>
<dbReference type="PANTHER" id="PTHR45867">
    <property type="entry name" value="PURPLE ACID PHOSPHATASE"/>
    <property type="match status" value="1"/>
</dbReference>
<dbReference type="InterPro" id="IPR011658">
    <property type="entry name" value="PA14_dom"/>
</dbReference>
<protein>
    <submittedName>
        <fullName evidence="6">Discoidin domain-containing protein</fullName>
    </submittedName>
</protein>
<feature type="domain" description="PA14" evidence="5">
    <location>
        <begin position="217"/>
        <end position="362"/>
    </location>
</feature>
<feature type="chain" id="PRO_5047526503" evidence="2">
    <location>
        <begin position="24"/>
        <end position="1184"/>
    </location>
</feature>
<organism evidence="6 7">
    <name type="scientific">Paenibacillus artemisiicola</name>
    <dbReference type="NCBI Taxonomy" id="1172618"/>
    <lineage>
        <taxon>Bacteria</taxon>
        <taxon>Bacillati</taxon>
        <taxon>Bacillota</taxon>
        <taxon>Bacilli</taxon>
        <taxon>Bacillales</taxon>
        <taxon>Paenibacillaceae</taxon>
        <taxon>Paenibacillus</taxon>
    </lineage>
</organism>
<dbReference type="Gene3D" id="3.90.182.10">
    <property type="entry name" value="Toxin - Anthrax Protective Antigen,domain 1"/>
    <property type="match status" value="1"/>
</dbReference>
<dbReference type="PROSITE" id="PS51820">
    <property type="entry name" value="PA14"/>
    <property type="match status" value="1"/>
</dbReference>
<dbReference type="InterPro" id="IPR008963">
    <property type="entry name" value="Purple_acid_Pase-like_N"/>
</dbReference>
<dbReference type="SUPFAM" id="SSF49785">
    <property type="entry name" value="Galactose-binding domain-like"/>
    <property type="match status" value="1"/>
</dbReference>
<dbReference type="Gene3D" id="2.60.40.380">
    <property type="entry name" value="Purple acid phosphatase-like, N-terminal"/>
    <property type="match status" value="1"/>
</dbReference>
<dbReference type="Gene3D" id="3.60.21.10">
    <property type="match status" value="1"/>
</dbReference>
<dbReference type="Gene3D" id="2.60.40.10">
    <property type="entry name" value="Immunoglobulins"/>
    <property type="match status" value="1"/>
</dbReference>
<evidence type="ECO:0000313" key="6">
    <source>
        <dbReference type="EMBL" id="MBO7745075.1"/>
    </source>
</evidence>
<evidence type="ECO:0000256" key="2">
    <source>
        <dbReference type="SAM" id="SignalP"/>
    </source>
</evidence>
<dbReference type="InterPro" id="IPR029052">
    <property type="entry name" value="Metallo-depent_PP-like"/>
</dbReference>
<dbReference type="Pfam" id="PF07691">
    <property type="entry name" value="PA14"/>
    <property type="match status" value="1"/>
</dbReference>
<dbReference type="InterPro" id="IPR000421">
    <property type="entry name" value="FA58C"/>
</dbReference>
<dbReference type="Pfam" id="PF00149">
    <property type="entry name" value="Metallophos"/>
    <property type="match status" value="1"/>
</dbReference>
<dbReference type="EMBL" id="JAGGDJ010000007">
    <property type="protein sequence ID" value="MBO7745075.1"/>
    <property type="molecule type" value="Genomic_DNA"/>
</dbReference>
<dbReference type="Gene3D" id="2.60.120.260">
    <property type="entry name" value="Galactose-binding domain-like"/>
    <property type="match status" value="1"/>
</dbReference>
<sequence length="1184" mass="128591">MKKGFRLTNRMLAIVLIWTSVFAAAGYSAVRHANARTAAVNVFAAEGVTAAANGYVSEEFAPANAIDGNMNGGKWVTEGDDSLPTAERPYWLEVDAGAEVTVQQFVLAHAGSGGEQAAYNTKDFTIETSSDDVNWTPAVTVTGNTEGTTTHDLETPVKARYFKLAITNPGIADPATGNYAAHIYEFEAMGFRADQDAQQPDAAAPEAGEGTAQGAAGSVHGLLADFYAGTGAANNFAFGDYKATTVDPLLNFTDLNPILTGFTGGEDNANIRWTGQIAAPATDDYTFYMQGDNGFNLWIDDKPVIEHWVNDWDKEITSAPVHLEAGRKYSFKIEYFEDFGGSNLYLRWSTPTLAKDFVPSNAYYLPADYTGAVASAASADGKNVTVTLVSELGQLPADLNAHLTLTADGAPVAVQSVSPADASSVTLKPPKAILPGQRLALAYDGLGGLKYADGTPVAAFKFTPSNLSEVVNYSPIAIAMSIYGSAKTNRSYAWYTRYDRPENAPANAKDSIVEIVPAGEDFGSANAKRFVGKPEDTRVLTNLQITSGTTGSFISHKVVAEGLTPGTAYKYRVGADDNWSQTGTFTTEGNDEKNYNFLYMTDSQGSNSQDYSVWANTMSQALKHVTDPRFLVMTGDQVDAGALESQWLDYFGQPQDMLMNLPIQAAVGNHEGPYNDNYYYHFNYPNDSIPDPLPPGSVYAFDYGDAHIMILNTMDIGWDKRQSDSFDKEVEWLKHEVAKTDKKWKIVAFHKAIYSVGNHAIDNDILALREKMYPIFDDLGIDVVLQGHDHTFMRSFQMYDNKPIKDVTKDNEGRVVNPGGTLYMINNSAATKFYDIKDGVNQFYANVFEQPKVAIYSGVSMTENSFKIDSYKSGQETPFDTYAIFRDDAKPASVENLTAVKSDNGKRTIAWKKPKNDDAANPVREFRLYEAADRLGANWSVTIPVVTGQEDYQYVVDASDPDQTLEFVVKAVNKRNNSDASVAASAGDQPAAPTIPVVDDAHNTFGWTNAPKYSEPADYEFSADNGATWKPVTANPQPVGDADYAAGAVQVRVAADAARGISAGAPLVSPKAFTKNDVRDTFLLTGDIERDDVKNKLKVSVNVESLTDYGGEAYLVFQLIKGNDTTPGLLSAVPLNQTKMTVTQYFDQAGADAKVKVFVVNQFDSGKKPLDTTPVQLAKPIVLQ</sequence>
<evidence type="ECO:0000313" key="7">
    <source>
        <dbReference type="Proteomes" id="UP000670947"/>
    </source>
</evidence>
<reference evidence="6 7" key="1">
    <citation type="submission" date="2021-03" db="EMBL/GenBank/DDBJ databases">
        <title>Paenibacillus artemisicola MWE-103 whole genome sequence.</title>
        <authorList>
            <person name="Ham Y.J."/>
        </authorList>
    </citation>
    <scope>NUCLEOTIDE SEQUENCE [LARGE SCALE GENOMIC DNA]</scope>
    <source>
        <strain evidence="6 7">MWE-103</strain>
    </source>
</reference>
<dbReference type="InterPro" id="IPR003961">
    <property type="entry name" value="FN3_dom"/>
</dbReference>
<evidence type="ECO:0000259" key="5">
    <source>
        <dbReference type="PROSITE" id="PS51820"/>
    </source>
</evidence>
<keyword evidence="7" id="KW-1185">Reference proteome</keyword>
<dbReference type="InterPro" id="IPR037524">
    <property type="entry name" value="PA14/GLEYA"/>
</dbReference>
<dbReference type="InterPro" id="IPR013783">
    <property type="entry name" value="Ig-like_fold"/>
</dbReference>
<feature type="domain" description="F5/8 type C" evidence="3">
    <location>
        <begin position="28"/>
        <end position="191"/>
    </location>
</feature>
<name>A0ABS3WAD2_9BACL</name>
<dbReference type="SUPFAM" id="SSF56300">
    <property type="entry name" value="Metallo-dependent phosphatases"/>
    <property type="match status" value="1"/>
</dbReference>
<dbReference type="PROSITE" id="PS50853">
    <property type="entry name" value="FN3"/>
    <property type="match status" value="1"/>
</dbReference>
<evidence type="ECO:0000256" key="1">
    <source>
        <dbReference type="ARBA" id="ARBA00022729"/>
    </source>
</evidence>
<comment type="caution">
    <text evidence="6">The sequence shown here is derived from an EMBL/GenBank/DDBJ whole genome shotgun (WGS) entry which is preliminary data.</text>
</comment>
<evidence type="ECO:0000259" key="3">
    <source>
        <dbReference type="PROSITE" id="PS50022"/>
    </source>
</evidence>
<dbReference type="SUPFAM" id="SSF49363">
    <property type="entry name" value="Purple acid phosphatase, N-terminal domain"/>
    <property type="match status" value="1"/>
</dbReference>
<keyword evidence="1 2" id="KW-0732">Signal</keyword>
<dbReference type="PROSITE" id="PS50022">
    <property type="entry name" value="FA58C_3"/>
    <property type="match status" value="1"/>
</dbReference>
<evidence type="ECO:0000259" key="4">
    <source>
        <dbReference type="PROSITE" id="PS50853"/>
    </source>
</evidence>